<dbReference type="InterPro" id="IPR006822">
    <property type="entry name" value="Coatomer_esu"/>
</dbReference>
<evidence type="ECO:0000256" key="1">
    <source>
        <dbReference type="ARBA" id="ARBA00004255"/>
    </source>
</evidence>
<dbReference type="PANTHER" id="PTHR10805:SF0">
    <property type="entry name" value="COATOMER SUBUNIT EPSILON"/>
    <property type="match status" value="1"/>
</dbReference>
<dbReference type="STRING" id="41875.K8ELJ5"/>
<dbReference type="GO" id="GO:0000139">
    <property type="term" value="C:Golgi membrane"/>
    <property type="evidence" value="ECO:0007669"/>
    <property type="project" value="UniProtKB-SubCell"/>
</dbReference>
<comment type="subcellular location">
    <subcellularLocation>
        <location evidence="2">Cytoplasmic vesicle</location>
        <location evidence="2">COPI-coated vesicle membrane</location>
        <topology evidence="2">Peripheral membrane protein</topology>
        <orientation evidence="2">Cytoplasmic side</orientation>
    </subcellularLocation>
    <subcellularLocation>
        <location evidence="1">Golgi apparatus membrane</location>
        <topology evidence="1">Peripheral membrane protein</topology>
        <orientation evidence="1">Cytoplasmic side</orientation>
    </subcellularLocation>
</comment>
<evidence type="ECO:0000256" key="10">
    <source>
        <dbReference type="ARBA" id="ARBA00023329"/>
    </source>
</evidence>
<evidence type="ECO:0000256" key="2">
    <source>
        <dbReference type="ARBA" id="ARBA00004347"/>
    </source>
</evidence>
<proteinExistence type="inferred from homology"/>
<dbReference type="GO" id="GO:0006888">
    <property type="term" value="P:endoplasmic reticulum to Golgi vesicle-mediated transport"/>
    <property type="evidence" value="ECO:0007669"/>
    <property type="project" value="TreeGrafter"/>
</dbReference>
<accession>K8ELJ5</accession>
<keyword evidence="9 12" id="KW-0472">Membrane</keyword>
<dbReference type="Pfam" id="PF04733">
    <property type="entry name" value="Coatomer_E"/>
    <property type="match status" value="1"/>
</dbReference>
<dbReference type="EMBL" id="FO082267">
    <property type="protein sequence ID" value="CCO19117.1"/>
    <property type="molecule type" value="Genomic_DNA"/>
</dbReference>
<dbReference type="GO" id="GO:0006890">
    <property type="term" value="P:retrograde vesicle-mediated transport, Golgi to endoplasmic reticulum"/>
    <property type="evidence" value="ECO:0007669"/>
    <property type="project" value="UniProtKB-UniRule"/>
</dbReference>
<reference evidence="13 14" key="1">
    <citation type="submission" date="2011-10" db="EMBL/GenBank/DDBJ databases">
        <authorList>
            <person name="Genoscope - CEA"/>
        </authorList>
    </citation>
    <scope>NUCLEOTIDE SEQUENCE [LARGE SCALE GENOMIC DNA]</scope>
    <source>
        <strain evidence="13 14">RCC 1105</strain>
    </source>
</reference>
<keyword evidence="6 12" id="KW-0931">ER-Golgi transport</keyword>
<evidence type="ECO:0000256" key="11">
    <source>
        <dbReference type="ARBA" id="ARBA00025582"/>
    </source>
</evidence>
<dbReference type="eggNOG" id="KOG3081">
    <property type="taxonomic scope" value="Eukaryota"/>
</dbReference>
<sequence length="314" mass="34443">MEFPSEFPLAKHTQTHNTSRMGSLFPIQNAFHLGAYQVAINEAADLDSTGTTSLSSSDAIEKDCYVYRSYIALGSYQLVLDEIPDDSPSQLQAVKELARYLADPLDRATISQKMKEMLEDPAIAQNATVQLMAATVFAKEGEMVEAMRCCATSLSLELSAFMVNLLISMDRVDAAEKTLAKMVANDDDATLTQLATAWVNVALGGSKVQDAMYVYQELGDKYTWTVKLFNGAATCAMAMGRFEDAEKELLEALQKDSKDPDTLHNLAVCALHLGKPSTRFFNQLKTLTPKPGAVEKMDELEKMFDTASEQMASA</sequence>
<dbReference type="GO" id="GO:0030126">
    <property type="term" value="C:COPI vesicle coat"/>
    <property type="evidence" value="ECO:0007669"/>
    <property type="project" value="TreeGrafter"/>
</dbReference>
<organism evidence="13 14">
    <name type="scientific">Bathycoccus prasinos</name>
    <dbReference type="NCBI Taxonomy" id="41875"/>
    <lineage>
        <taxon>Eukaryota</taxon>
        <taxon>Viridiplantae</taxon>
        <taxon>Chlorophyta</taxon>
        <taxon>Mamiellophyceae</taxon>
        <taxon>Mamiellales</taxon>
        <taxon>Bathycoccaceae</taxon>
        <taxon>Bathycoccus</taxon>
    </lineage>
</organism>
<keyword evidence="14" id="KW-1185">Reference proteome</keyword>
<comment type="similarity">
    <text evidence="3 12">Belongs to the COPE family.</text>
</comment>
<evidence type="ECO:0000256" key="6">
    <source>
        <dbReference type="ARBA" id="ARBA00022892"/>
    </source>
</evidence>
<name>K8ELJ5_9CHLO</name>
<gene>
    <name evidence="13" type="ordered locus">Bathy12g02650</name>
</gene>
<comment type="function">
    <text evidence="11 12">The coatomer is a cytosolic protein complex that binds to dilysine motifs and reversibly associates with Golgi non-clathrin-coated vesicles, which further mediate biosynthetic protein transport from the ER, via the Golgi up to the trans Golgi network. The coatomer complex is required for budding from Golgi membranes, and is essential for the retrograde Golgi-to-ER transport of dilysine-tagged proteins.</text>
</comment>
<dbReference type="GeneID" id="19012375"/>
<dbReference type="InterPro" id="IPR011990">
    <property type="entry name" value="TPR-like_helical_dom_sf"/>
</dbReference>
<dbReference type="PANTHER" id="PTHR10805">
    <property type="entry name" value="COATOMER SUBUNIT EPSILON"/>
    <property type="match status" value="1"/>
</dbReference>
<keyword evidence="5 12" id="KW-0963">Cytoplasm</keyword>
<keyword evidence="8 12" id="KW-0333">Golgi apparatus</keyword>
<evidence type="ECO:0000313" key="13">
    <source>
        <dbReference type="EMBL" id="CCO19117.1"/>
    </source>
</evidence>
<evidence type="ECO:0000313" key="14">
    <source>
        <dbReference type="Proteomes" id="UP000198341"/>
    </source>
</evidence>
<evidence type="ECO:0000256" key="9">
    <source>
        <dbReference type="ARBA" id="ARBA00023136"/>
    </source>
</evidence>
<dbReference type="KEGG" id="bpg:Bathy12g02650"/>
<keyword evidence="10 12" id="KW-0968">Cytoplasmic vesicle</keyword>
<dbReference type="FunFam" id="1.25.40.10:FF:000140">
    <property type="entry name" value="Coatomer subunit epsilon"/>
    <property type="match status" value="1"/>
</dbReference>
<evidence type="ECO:0000256" key="12">
    <source>
        <dbReference type="PIRNR" id="PIRNR016478"/>
    </source>
</evidence>
<dbReference type="SUPFAM" id="SSF48452">
    <property type="entry name" value="TPR-like"/>
    <property type="match status" value="1"/>
</dbReference>
<dbReference type="AlphaFoldDB" id="K8ELJ5"/>
<evidence type="ECO:0000256" key="4">
    <source>
        <dbReference type="ARBA" id="ARBA00022448"/>
    </source>
</evidence>
<evidence type="ECO:0000256" key="5">
    <source>
        <dbReference type="ARBA" id="ARBA00022490"/>
    </source>
</evidence>
<keyword evidence="4 12" id="KW-0813">Transport</keyword>
<dbReference type="GO" id="GO:0006891">
    <property type="term" value="P:intra-Golgi vesicle-mediated transport"/>
    <property type="evidence" value="ECO:0007669"/>
    <property type="project" value="TreeGrafter"/>
</dbReference>
<dbReference type="Proteomes" id="UP000198341">
    <property type="component" value="Chromosome 12"/>
</dbReference>
<dbReference type="GO" id="GO:0005198">
    <property type="term" value="F:structural molecule activity"/>
    <property type="evidence" value="ECO:0007669"/>
    <property type="project" value="UniProtKB-UniRule"/>
</dbReference>
<dbReference type="OrthoDB" id="310217at2759"/>
<dbReference type="RefSeq" id="XP_007510002.1">
    <property type="nucleotide sequence ID" value="XM_007509940.1"/>
</dbReference>
<dbReference type="Gene3D" id="1.25.40.10">
    <property type="entry name" value="Tetratricopeptide repeat domain"/>
    <property type="match status" value="1"/>
</dbReference>
<evidence type="ECO:0000256" key="8">
    <source>
        <dbReference type="ARBA" id="ARBA00023034"/>
    </source>
</evidence>
<evidence type="ECO:0000256" key="3">
    <source>
        <dbReference type="ARBA" id="ARBA00008827"/>
    </source>
</evidence>
<protein>
    <recommendedName>
        <fullName evidence="12">Coatomer subunit epsilon</fullName>
    </recommendedName>
</protein>
<evidence type="ECO:0000256" key="7">
    <source>
        <dbReference type="ARBA" id="ARBA00022927"/>
    </source>
</evidence>
<dbReference type="PIRSF" id="PIRSF016478">
    <property type="entry name" value="Coatomer_esu"/>
    <property type="match status" value="1"/>
</dbReference>
<keyword evidence="7 12" id="KW-0653">Protein transport</keyword>
<dbReference type="GO" id="GO:0015031">
    <property type="term" value="P:protein transport"/>
    <property type="evidence" value="ECO:0007669"/>
    <property type="project" value="UniProtKB-UniRule"/>
</dbReference>